<dbReference type="EMBL" id="CAMPGE010003163">
    <property type="protein sequence ID" value="CAI2361986.1"/>
    <property type="molecule type" value="Genomic_DNA"/>
</dbReference>
<reference evidence="1" key="1">
    <citation type="submission" date="2023-07" db="EMBL/GenBank/DDBJ databases">
        <authorList>
            <consortium name="AG Swart"/>
            <person name="Singh M."/>
            <person name="Singh A."/>
            <person name="Seah K."/>
            <person name="Emmerich C."/>
        </authorList>
    </citation>
    <scope>NUCLEOTIDE SEQUENCE</scope>
    <source>
        <strain evidence="1">DP1</strain>
    </source>
</reference>
<dbReference type="Proteomes" id="UP001295684">
    <property type="component" value="Unassembled WGS sequence"/>
</dbReference>
<protein>
    <submittedName>
        <fullName evidence="1">Uncharacterized protein</fullName>
    </submittedName>
</protein>
<dbReference type="AlphaFoldDB" id="A0AAD1U4S6"/>
<name>A0AAD1U4S6_EUPCR</name>
<accession>A0AAD1U4S6</accession>
<comment type="caution">
    <text evidence="1">The sequence shown here is derived from an EMBL/GenBank/DDBJ whole genome shotgun (WGS) entry which is preliminary data.</text>
</comment>
<proteinExistence type="predicted"/>
<keyword evidence="2" id="KW-1185">Reference proteome</keyword>
<sequence length="595" mass="69993">MWIKLNHFRRAQNCLTSCNPMLNRNLLCISQRTFARKKVWRDKDPDVIAERMEYYRQITEYRRRHKEDYERHVAEVDSKFWDPDSDQLPPVQEKMLSDLRQRQTNERTSIIKVAMLAKNKIRHLHKREIETEEKNKWHRIKDMQKLRERQMYLQALKIDTSAPVPSPTIVDFTHYYERLQNLAMLTIHGNYSEAEKLLRNEETVEEKNIYLQPLYRNLKKCIRFITKTEEAQITKKYHRLMAGVITGAMDDQENLLNDLKEKYENELLQMKKKDSVPKMKLKKLETNITSLFHLIMLWTQYTDIIYLPENAVQALKFGRLNVGDTSSSAAHEQQEYLKKVLDTGKKVEEFAYQTVEEGITTDTTDSSEGEVITPVQEESEEELPIGEDDGILSQLMAQEDGDEVQDGKILSFANEEMELDEERKQDIKYEYGLGDSDLRDFKAEVQREKIKSETDEMKSLTSQSNLTMFGIEESMEEKQRPKTEYEMEKYIKEQLEEISANLGAAENDYDNYIPDSGIDPYNPSDLLTENLVKGNNTSIVMDVYFDMLKDIPDGTLTENELETKKNLIKLVDYISQVRILDAPVLSEIYEMYRYK</sequence>
<organism evidence="1 2">
    <name type="scientific">Euplotes crassus</name>
    <dbReference type="NCBI Taxonomy" id="5936"/>
    <lineage>
        <taxon>Eukaryota</taxon>
        <taxon>Sar</taxon>
        <taxon>Alveolata</taxon>
        <taxon>Ciliophora</taxon>
        <taxon>Intramacronucleata</taxon>
        <taxon>Spirotrichea</taxon>
        <taxon>Hypotrichia</taxon>
        <taxon>Euplotida</taxon>
        <taxon>Euplotidae</taxon>
        <taxon>Moneuplotes</taxon>
    </lineage>
</organism>
<gene>
    <name evidence="1" type="ORF">ECRASSUSDP1_LOCUS3303</name>
</gene>
<evidence type="ECO:0000313" key="2">
    <source>
        <dbReference type="Proteomes" id="UP001295684"/>
    </source>
</evidence>
<evidence type="ECO:0000313" key="1">
    <source>
        <dbReference type="EMBL" id="CAI2361986.1"/>
    </source>
</evidence>